<gene>
    <name evidence="1" type="ORF">LCGC14_1394930</name>
</gene>
<dbReference type="AlphaFoldDB" id="A0A0F9KJP1"/>
<organism evidence="1">
    <name type="scientific">marine sediment metagenome</name>
    <dbReference type="NCBI Taxonomy" id="412755"/>
    <lineage>
        <taxon>unclassified sequences</taxon>
        <taxon>metagenomes</taxon>
        <taxon>ecological metagenomes</taxon>
    </lineage>
</organism>
<reference evidence="1" key="1">
    <citation type="journal article" date="2015" name="Nature">
        <title>Complex archaea that bridge the gap between prokaryotes and eukaryotes.</title>
        <authorList>
            <person name="Spang A."/>
            <person name="Saw J.H."/>
            <person name="Jorgensen S.L."/>
            <person name="Zaremba-Niedzwiedzka K."/>
            <person name="Martijn J."/>
            <person name="Lind A.E."/>
            <person name="van Eijk R."/>
            <person name="Schleper C."/>
            <person name="Guy L."/>
            <person name="Ettema T.J."/>
        </authorList>
    </citation>
    <scope>NUCLEOTIDE SEQUENCE</scope>
</reference>
<protein>
    <recommendedName>
        <fullName evidence="2">HNH domain-containing protein</fullName>
    </recommendedName>
</protein>
<accession>A0A0F9KJP1</accession>
<name>A0A0F9KJP1_9ZZZZ</name>
<evidence type="ECO:0008006" key="2">
    <source>
        <dbReference type="Google" id="ProtNLM"/>
    </source>
</evidence>
<evidence type="ECO:0000313" key="1">
    <source>
        <dbReference type="EMBL" id="KKM74976.1"/>
    </source>
</evidence>
<comment type="caution">
    <text evidence="1">The sequence shown here is derived from an EMBL/GenBank/DDBJ whole genome shotgun (WGS) entry which is preliminary data.</text>
</comment>
<proteinExistence type="predicted"/>
<dbReference type="EMBL" id="LAZR01009053">
    <property type="protein sequence ID" value="KKM74976.1"/>
    <property type="molecule type" value="Genomic_DNA"/>
</dbReference>
<sequence>MLGNYTLKRIQQEIDKCDIRCANCHRRKTAVELDHWRAQYV</sequence>